<organism evidence="2 3">
    <name type="scientific">Candidozyma auris</name>
    <name type="common">Yeast</name>
    <name type="synonym">Candida auris</name>
    <dbReference type="NCBI Taxonomy" id="498019"/>
    <lineage>
        <taxon>Eukaryota</taxon>
        <taxon>Fungi</taxon>
        <taxon>Dikarya</taxon>
        <taxon>Ascomycota</taxon>
        <taxon>Saccharomycotina</taxon>
        <taxon>Pichiomycetes</taxon>
        <taxon>Metschnikowiaceae</taxon>
        <taxon>Candidozyma</taxon>
    </lineage>
</organism>
<evidence type="ECO:0000313" key="2">
    <source>
        <dbReference type="EMBL" id="KND99509.1"/>
    </source>
</evidence>
<feature type="region of interest" description="Disordered" evidence="1">
    <location>
        <begin position="1"/>
        <end position="33"/>
    </location>
</feature>
<gene>
    <name evidence="2" type="ORF">QG37_03651</name>
</gene>
<evidence type="ECO:0000313" key="3">
    <source>
        <dbReference type="Proteomes" id="UP000037122"/>
    </source>
</evidence>
<sequence length="33" mass="3888">MLKEGFDWGNDSSMMTMTNNKEYEEEKWDKVGG</sequence>
<name>A0A0L0NZW3_CANAR</name>
<evidence type="ECO:0000256" key="1">
    <source>
        <dbReference type="SAM" id="MobiDB-lite"/>
    </source>
</evidence>
<reference evidence="3" key="1">
    <citation type="journal article" date="2015" name="BMC Genomics">
        <title>Draft genome of a commonly misdiagnosed multidrug resistant pathogen Candida auris.</title>
        <authorList>
            <person name="Chatterjee S."/>
            <person name="Alampalli S.V."/>
            <person name="Nageshan R.K."/>
            <person name="Chettiar S.T."/>
            <person name="Joshi S."/>
            <person name="Tatu U.S."/>
        </authorList>
    </citation>
    <scope>NUCLEOTIDE SEQUENCE [LARGE SCALE GENOMIC DNA]</scope>
    <source>
        <strain evidence="3">6684</strain>
    </source>
</reference>
<proteinExistence type="predicted"/>
<dbReference type="AlphaFoldDB" id="A0A0L0NZW3"/>
<protein>
    <submittedName>
        <fullName evidence="2">Uncharacterized protein</fullName>
    </submittedName>
</protein>
<dbReference type="VEuPathDB" id="FungiDB:QG37_03651"/>
<dbReference type="EMBL" id="LGST01000023">
    <property type="protein sequence ID" value="KND99509.1"/>
    <property type="molecule type" value="Genomic_DNA"/>
</dbReference>
<accession>A0A0L0NZW3</accession>
<feature type="compositionally biased region" description="Polar residues" evidence="1">
    <location>
        <begin position="10"/>
        <end position="20"/>
    </location>
</feature>
<dbReference type="Proteomes" id="UP000037122">
    <property type="component" value="Unassembled WGS sequence"/>
</dbReference>
<comment type="caution">
    <text evidence="2">The sequence shown here is derived from an EMBL/GenBank/DDBJ whole genome shotgun (WGS) entry which is preliminary data.</text>
</comment>
<feature type="compositionally biased region" description="Basic and acidic residues" evidence="1">
    <location>
        <begin position="21"/>
        <end position="33"/>
    </location>
</feature>